<keyword evidence="3" id="KW-1185">Reference proteome</keyword>
<name>A0A9P9FTT1_9HYPO</name>
<evidence type="ECO:0000313" key="3">
    <source>
        <dbReference type="Proteomes" id="UP000738349"/>
    </source>
</evidence>
<dbReference type="Gene3D" id="1.20.1280.50">
    <property type="match status" value="1"/>
</dbReference>
<dbReference type="OrthoDB" id="2687876at2759"/>
<reference evidence="2" key="1">
    <citation type="journal article" date="2021" name="Nat. Commun.">
        <title>Genetic determinants of endophytism in the Arabidopsis root mycobiome.</title>
        <authorList>
            <person name="Mesny F."/>
            <person name="Miyauchi S."/>
            <person name="Thiergart T."/>
            <person name="Pickel B."/>
            <person name="Atanasova L."/>
            <person name="Karlsson M."/>
            <person name="Huettel B."/>
            <person name="Barry K.W."/>
            <person name="Haridas S."/>
            <person name="Chen C."/>
            <person name="Bauer D."/>
            <person name="Andreopoulos W."/>
            <person name="Pangilinan J."/>
            <person name="LaButti K."/>
            <person name="Riley R."/>
            <person name="Lipzen A."/>
            <person name="Clum A."/>
            <person name="Drula E."/>
            <person name="Henrissat B."/>
            <person name="Kohler A."/>
            <person name="Grigoriev I.V."/>
            <person name="Martin F.M."/>
            <person name="Hacquard S."/>
        </authorList>
    </citation>
    <scope>NUCLEOTIDE SEQUENCE</scope>
    <source>
        <strain evidence="2">MPI-CAGE-AT-0147</strain>
    </source>
</reference>
<dbReference type="CDD" id="cd09917">
    <property type="entry name" value="F-box_SF"/>
    <property type="match status" value="1"/>
</dbReference>
<dbReference type="SMART" id="SM00256">
    <property type="entry name" value="FBOX"/>
    <property type="match status" value="1"/>
</dbReference>
<proteinExistence type="predicted"/>
<accession>A0A9P9FTT1</accession>
<dbReference type="EMBL" id="JAGMUV010000001">
    <property type="protein sequence ID" value="KAH7176340.1"/>
    <property type="molecule type" value="Genomic_DNA"/>
</dbReference>
<dbReference type="PROSITE" id="PS50181">
    <property type="entry name" value="FBOX"/>
    <property type="match status" value="1"/>
</dbReference>
<evidence type="ECO:0000313" key="2">
    <source>
        <dbReference type="EMBL" id="KAH7176340.1"/>
    </source>
</evidence>
<comment type="caution">
    <text evidence="2">The sequence shown here is derived from an EMBL/GenBank/DDBJ whole genome shotgun (WGS) entry which is preliminary data.</text>
</comment>
<dbReference type="Pfam" id="PF00646">
    <property type="entry name" value="F-box"/>
    <property type="match status" value="1"/>
</dbReference>
<gene>
    <name evidence="2" type="ORF">EDB81DRAFT_772437</name>
</gene>
<sequence>MAEHQYTLEEVIELLSYQPETLIKTMIKIKGPPSPPSPLLFTVSWERLSSLGHLDRLPPELMYYVLDDLDFQSLANLARVSSRANTLVESCFKFQDILSRVPEVPIALRKLGLGDLHSVSELYATMRAQKCANCSQFGAFLFLPTNERCCWRCLRNDPNFRVIPHDQVRQYFGLSTGQLKELPTLKPISGTYGIWNDEVPDCSLVSVKAAKELAIKVHGSEDNLVQVMEESCKNAALVSTGRFFMGEEALRGKDLRPIPNPGHIPIDTFSGVASMPFPHLTRDQEFEDGLWCRGCEATNLKNDKGSVPHSVLNALVPRGRVASHALLGLERRARSRKAFLRHLRQCYGARQIIPSLGAIQSRPAAGTPYGHT</sequence>
<dbReference type="Proteomes" id="UP000738349">
    <property type="component" value="Unassembled WGS sequence"/>
</dbReference>
<feature type="domain" description="F-box" evidence="1">
    <location>
        <begin position="51"/>
        <end position="97"/>
    </location>
</feature>
<dbReference type="AlphaFoldDB" id="A0A9P9FTT1"/>
<dbReference type="InterPro" id="IPR036047">
    <property type="entry name" value="F-box-like_dom_sf"/>
</dbReference>
<protein>
    <recommendedName>
        <fullName evidence="1">F-box domain-containing protein</fullName>
    </recommendedName>
</protein>
<dbReference type="SUPFAM" id="SSF81383">
    <property type="entry name" value="F-box domain"/>
    <property type="match status" value="1"/>
</dbReference>
<evidence type="ECO:0000259" key="1">
    <source>
        <dbReference type="PROSITE" id="PS50181"/>
    </source>
</evidence>
<organism evidence="2 3">
    <name type="scientific">Dactylonectria macrodidyma</name>
    <dbReference type="NCBI Taxonomy" id="307937"/>
    <lineage>
        <taxon>Eukaryota</taxon>
        <taxon>Fungi</taxon>
        <taxon>Dikarya</taxon>
        <taxon>Ascomycota</taxon>
        <taxon>Pezizomycotina</taxon>
        <taxon>Sordariomycetes</taxon>
        <taxon>Hypocreomycetidae</taxon>
        <taxon>Hypocreales</taxon>
        <taxon>Nectriaceae</taxon>
        <taxon>Dactylonectria</taxon>
    </lineage>
</organism>
<dbReference type="InterPro" id="IPR001810">
    <property type="entry name" value="F-box_dom"/>
</dbReference>